<proteinExistence type="predicted"/>
<sequence>MEQYGEERLMQYSLIETNSDCTW</sequence>
<reference evidence="1" key="1">
    <citation type="submission" date="2020-04" db="EMBL/GenBank/DDBJ databases">
        <title>Hybrid Assembly of Korean Phytophthora infestans isolates.</title>
        <authorList>
            <person name="Prokchorchik M."/>
            <person name="Lee Y."/>
            <person name="Seo J."/>
            <person name="Cho J.-H."/>
            <person name="Park Y.-E."/>
            <person name="Jang D.-C."/>
            <person name="Im J.-S."/>
            <person name="Choi J.-G."/>
            <person name="Park H.-J."/>
            <person name="Lee G.-B."/>
            <person name="Lee Y.-G."/>
            <person name="Hong S.-Y."/>
            <person name="Cho K."/>
            <person name="Sohn K.H."/>
        </authorList>
    </citation>
    <scope>NUCLEOTIDE SEQUENCE</scope>
    <source>
        <strain evidence="1">KR_1_A1</strain>
    </source>
</reference>
<dbReference type="EMBL" id="WSZM01000590">
    <property type="protein sequence ID" value="KAF4031302.1"/>
    <property type="molecule type" value="Genomic_DNA"/>
</dbReference>
<gene>
    <name evidence="1" type="ORF">GN244_ATG16853</name>
</gene>
<keyword evidence="2" id="KW-1185">Reference proteome</keyword>
<dbReference type="AlphaFoldDB" id="A0A833RRD0"/>
<name>A0A833RRD0_PHYIN</name>
<evidence type="ECO:0000313" key="2">
    <source>
        <dbReference type="Proteomes" id="UP000602510"/>
    </source>
</evidence>
<evidence type="ECO:0000313" key="1">
    <source>
        <dbReference type="EMBL" id="KAF4031302.1"/>
    </source>
</evidence>
<dbReference type="Proteomes" id="UP000602510">
    <property type="component" value="Unassembled WGS sequence"/>
</dbReference>
<protein>
    <submittedName>
        <fullName evidence="1">Uncharacterized protein</fullName>
    </submittedName>
</protein>
<organism evidence="1 2">
    <name type="scientific">Phytophthora infestans</name>
    <name type="common">Potato late blight agent</name>
    <name type="synonym">Botrytis infestans</name>
    <dbReference type="NCBI Taxonomy" id="4787"/>
    <lineage>
        <taxon>Eukaryota</taxon>
        <taxon>Sar</taxon>
        <taxon>Stramenopiles</taxon>
        <taxon>Oomycota</taxon>
        <taxon>Peronosporomycetes</taxon>
        <taxon>Peronosporales</taxon>
        <taxon>Peronosporaceae</taxon>
        <taxon>Phytophthora</taxon>
    </lineage>
</organism>
<accession>A0A833RRD0</accession>
<comment type="caution">
    <text evidence="1">The sequence shown here is derived from an EMBL/GenBank/DDBJ whole genome shotgun (WGS) entry which is preliminary data.</text>
</comment>